<evidence type="ECO:0000256" key="4">
    <source>
        <dbReference type="SAM" id="MobiDB-lite"/>
    </source>
</evidence>
<dbReference type="GO" id="GO:0008013">
    <property type="term" value="F:beta-catenin binding"/>
    <property type="evidence" value="ECO:0007669"/>
    <property type="project" value="Ensembl"/>
</dbReference>
<accession>A0A674GN93</accession>
<evidence type="ECO:0000256" key="2">
    <source>
        <dbReference type="ARBA" id="ARBA00023054"/>
    </source>
</evidence>
<dbReference type="InParanoid" id="A0A674GN93"/>
<feature type="region of interest" description="Disordered" evidence="4">
    <location>
        <begin position="836"/>
        <end position="864"/>
    </location>
</feature>
<keyword evidence="6" id="KW-1185">Reference proteome</keyword>
<dbReference type="GO" id="GO:0005737">
    <property type="term" value="C:cytoplasm"/>
    <property type="evidence" value="ECO:0007669"/>
    <property type="project" value="TreeGrafter"/>
</dbReference>
<feature type="compositionally biased region" description="Polar residues" evidence="4">
    <location>
        <begin position="519"/>
        <end position="534"/>
    </location>
</feature>
<feature type="region of interest" description="Disordered" evidence="4">
    <location>
        <begin position="404"/>
        <end position="433"/>
    </location>
</feature>
<name>A0A674GN93_TAEGU</name>
<reference evidence="5" key="2">
    <citation type="submission" date="2025-08" db="UniProtKB">
        <authorList>
            <consortium name="Ensembl"/>
        </authorList>
    </citation>
    <scope>IDENTIFICATION</scope>
</reference>
<evidence type="ECO:0000256" key="3">
    <source>
        <dbReference type="SAM" id="Coils"/>
    </source>
</evidence>
<feature type="compositionally biased region" description="Basic and acidic residues" evidence="4">
    <location>
        <begin position="801"/>
        <end position="810"/>
    </location>
</feature>
<dbReference type="Pfam" id="PF15268">
    <property type="entry name" value="Dapper"/>
    <property type="match status" value="1"/>
</dbReference>
<dbReference type="OrthoDB" id="9950432at2759"/>
<dbReference type="Ensembl" id="ENSTGUT00000036829.1">
    <property type="protein sequence ID" value="ENSTGUP00000024189.1"/>
    <property type="gene ID" value="ENSTGUG00000026616.1"/>
</dbReference>
<sequence length="927" mass="100098">MGQAGAAPARGGGSAGYWLLAPRIHPRGGPGTAWSCSRFPSLPPSLSPSPVPTSPPKPPEPLRPRFTLSGASGGGGRRDLSADTARAGSSPASSPPPPCHGRCRGPALTMLLGAPRPGGWDRGRVGERLQAALAGLQELQVLREKQRELVRAALAMPQRPAVGGEQQPLSAHSKEHRLEVTLSALKEQLSRLRRQDVGLKSHLDQLDQRISELKLDVSKTSSEYLDSDSRPSSGFYDLSDGGSCSLSNSCTSVYSESISSSHTSLLHSSQHPKARLSVFDYRPKSADETTVHTTSFQQQGTYISDGCWTAASRDVSGTPARSRPRPVSTGDLERLVPADTRFQKEMDPKSMLPLCHNGDLHLLSMDPKFQNDLVSKNGIDVYPYPSPLHAVALQSPLFSLVGTSPKSDFQAPPSKSVPSTPGPSLIKTRPTTEVKPGGYINKLLQLTRCKGSSQAEASEWISPKSQPAAMHQRLIITPSTGGVKINSSSSQLDKQSSLESNKAEGNLSREVPEGECAKQQETMSCMNEEQSSTRPDTEPSAVNSCYPAKSAARASPMAEETECSMERSLSYSQLCQEDSSPDTWNAKAVPSKKLSIKRCGNAKLSYPGGHERVARAEFVHAQFVPAESHQVRVKFASSKTKAAKIKRRSSEKVVRPGKQAFCMEKVRGSHGATKLPVEWNQLQRPQGMKSLMRRPSYPGDMAGRSCSETSLFPVQVRLPTVPSRPELYGASANALYSLEAACVDTANRKKQRKWQSTVEISAKAHPASLSHGFGLGAPRQPARRAGIPRTVSMRSHSKGQHHGDCAKSESDHSEYSAECASLFHSTIAETSEGEVSDFTANRFGDSESSEGDWDGSSNSSSLALDYDEGDESELIWPEGSVRQSVTVQASSKPLPPVPKICRIKASKALKKKIRRFQPASLKVMTMV</sequence>
<dbReference type="AlphaFoldDB" id="A0A674GN93"/>
<dbReference type="GeneTree" id="ENSGT00950000183181"/>
<dbReference type="GO" id="GO:1900108">
    <property type="term" value="P:negative regulation of nodal signaling pathway"/>
    <property type="evidence" value="ECO:0007669"/>
    <property type="project" value="Ensembl"/>
</dbReference>
<dbReference type="CTD" id="168002"/>
<dbReference type="GO" id="GO:0002244">
    <property type="term" value="P:hematopoietic progenitor cell differentiation"/>
    <property type="evidence" value="ECO:0007669"/>
    <property type="project" value="Ensembl"/>
</dbReference>
<dbReference type="GO" id="GO:0043588">
    <property type="term" value="P:skin development"/>
    <property type="evidence" value="ECO:0007669"/>
    <property type="project" value="Ensembl"/>
</dbReference>
<dbReference type="GO" id="GO:0007162">
    <property type="term" value="P:negative regulation of cell adhesion"/>
    <property type="evidence" value="ECO:0007669"/>
    <property type="project" value="Ensembl"/>
</dbReference>
<dbReference type="InterPro" id="IPR024843">
    <property type="entry name" value="Dapper"/>
</dbReference>
<protein>
    <submittedName>
        <fullName evidence="5">Dishevelled binding antagonist of beta catenin 2</fullName>
    </submittedName>
</protein>
<dbReference type="PANTHER" id="PTHR15919">
    <property type="entry name" value="DAPPER-RELATED"/>
    <property type="match status" value="1"/>
</dbReference>
<feature type="coiled-coil region" evidence="3">
    <location>
        <begin position="175"/>
        <end position="223"/>
    </location>
</feature>
<feature type="region of interest" description="Disordered" evidence="4">
    <location>
        <begin position="1"/>
        <end position="106"/>
    </location>
</feature>
<keyword evidence="2 3" id="KW-0175">Coiled coil</keyword>
<dbReference type="OMA" id="GNDVYPY"/>
<dbReference type="GO" id="GO:0005080">
    <property type="term" value="F:protein kinase C binding"/>
    <property type="evidence" value="ECO:0007669"/>
    <property type="project" value="Ensembl"/>
</dbReference>
<dbReference type="GO" id="GO:0051018">
    <property type="term" value="F:protein kinase A binding"/>
    <property type="evidence" value="ECO:0007669"/>
    <property type="project" value="Ensembl"/>
</dbReference>
<comment type="similarity">
    <text evidence="1">Belongs to the dapper family.</text>
</comment>
<feature type="compositionally biased region" description="Low complexity" evidence="4">
    <location>
        <begin position="487"/>
        <end position="500"/>
    </location>
</feature>
<evidence type="ECO:0000256" key="1">
    <source>
        <dbReference type="ARBA" id="ARBA00010807"/>
    </source>
</evidence>
<organism evidence="5 6">
    <name type="scientific">Taeniopygia guttata</name>
    <name type="common">Zebra finch</name>
    <name type="synonym">Poephila guttata</name>
    <dbReference type="NCBI Taxonomy" id="59729"/>
    <lineage>
        <taxon>Eukaryota</taxon>
        <taxon>Metazoa</taxon>
        <taxon>Chordata</taxon>
        <taxon>Craniata</taxon>
        <taxon>Vertebrata</taxon>
        <taxon>Euteleostomi</taxon>
        <taxon>Archelosauria</taxon>
        <taxon>Archosauria</taxon>
        <taxon>Dinosauria</taxon>
        <taxon>Saurischia</taxon>
        <taxon>Theropoda</taxon>
        <taxon>Coelurosauria</taxon>
        <taxon>Aves</taxon>
        <taxon>Neognathae</taxon>
        <taxon>Neoaves</taxon>
        <taxon>Telluraves</taxon>
        <taxon>Australaves</taxon>
        <taxon>Passeriformes</taxon>
        <taxon>Passeroidea</taxon>
        <taxon>Estrildidae</taxon>
        <taxon>Estrildinae</taxon>
        <taxon>Taeniopygia</taxon>
    </lineage>
</organism>
<dbReference type="KEGG" id="tgu:100226025"/>
<evidence type="ECO:0000313" key="6">
    <source>
        <dbReference type="Proteomes" id="UP000007754"/>
    </source>
</evidence>
<dbReference type="PANTHER" id="PTHR15919:SF13">
    <property type="entry name" value="DAPPER HOMOLOG 2"/>
    <property type="match status" value="1"/>
</dbReference>
<evidence type="ECO:0000313" key="5">
    <source>
        <dbReference type="Ensembl" id="ENSTGUP00000024189.1"/>
    </source>
</evidence>
<feature type="region of interest" description="Disordered" evidence="4">
    <location>
        <begin position="479"/>
        <end position="544"/>
    </location>
</feature>
<feature type="region of interest" description="Disordered" evidence="4">
    <location>
        <begin position="789"/>
        <end position="810"/>
    </location>
</feature>
<gene>
    <name evidence="5" type="primary">DACT2</name>
</gene>
<reference evidence="5" key="3">
    <citation type="submission" date="2025-09" db="UniProtKB">
        <authorList>
            <consortium name="Ensembl"/>
        </authorList>
    </citation>
    <scope>IDENTIFICATION</scope>
</reference>
<reference evidence="5 6" key="1">
    <citation type="journal article" date="2010" name="Nature">
        <title>The genome of a songbird.</title>
        <authorList>
            <person name="Warren W.C."/>
            <person name="Clayton D.F."/>
            <person name="Ellegren H."/>
            <person name="Arnold A.P."/>
            <person name="Hillier L.W."/>
            <person name="Kunstner A."/>
            <person name="Searle S."/>
            <person name="White S."/>
            <person name="Vilella A.J."/>
            <person name="Fairley S."/>
            <person name="Heger A."/>
            <person name="Kong L."/>
            <person name="Ponting C.P."/>
            <person name="Jarvis E.D."/>
            <person name="Mello C.V."/>
            <person name="Minx P."/>
            <person name="Lovell P."/>
            <person name="Velho T.A."/>
            <person name="Ferris M."/>
            <person name="Balakrishnan C.N."/>
            <person name="Sinha S."/>
            <person name="Blatti C."/>
            <person name="London S.E."/>
            <person name="Li Y."/>
            <person name="Lin Y.C."/>
            <person name="George J."/>
            <person name="Sweedler J."/>
            <person name="Southey B."/>
            <person name="Gunaratne P."/>
            <person name="Watson M."/>
            <person name="Nam K."/>
            <person name="Backstrom N."/>
            <person name="Smeds L."/>
            <person name="Nabholz B."/>
            <person name="Itoh Y."/>
            <person name="Whitney O."/>
            <person name="Pfenning A.R."/>
            <person name="Howard J."/>
            <person name="Volker M."/>
            <person name="Skinner B.M."/>
            <person name="Griffin D.K."/>
            <person name="Ye L."/>
            <person name="McLaren W.M."/>
            <person name="Flicek P."/>
            <person name="Quesada V."/>
            <person name="Velasco G."/>
            <person name="Lopez-Otin C."/>
            <person name="Puente X.S."/>
            <person name="Olender T."/>
            <person name="Lancet D."/>
            <person name="Smit A.F."/>
            <person name="Hubley R."/>
            <person name="Konkel M.K."/>
            <person name="Walker J.A."/>
            <person name="Batzer M.A."/>
            <person name="Gu W."/>
            <person name="Pollock D.D."/>
            <person name="Chen L."/>
            <person name="Cheng Z."/>
            <person name="Eichler E.E."/>
            <person name="Stapley J."/>
            <person name="Slate J."/>
            <person name="Ekblom R."/>
            <person name="Birkhead T."/>
            <person name="Burke T."/>
            <person name="Burt D."/>
            <person name="Scharff C."/>
            <person name="Adam I."/>
            <person name="Richard H."/>
            <person name="Sultan M."/>
            <person name="Soldatov A."/>
            <person name="Lehrach H."/>
            <person name="Edwards S.V."/>
            <person name="Yang S.P."/>
            <person name="Li X."/>
            <person name="Graves T."/>
            <person name="Fulton L."/>
            <person name="Nelson J."/>
            <person name="Chinwalla A."/>
            <person name="Hou S."/>
            <person name="Mardis E.R."/>
            <person name="Wilson R.K."/>
        </authorList>
    </citation>
    <scope>NUCLEOTIDE SEQUENCE [LARGE SCALE GENOMIC DNA]</scope>
</reference>
<dbReference type="Proteomes" id="UP000007754">
    <property type="component" value="Chromosome 3"/>
</dbReference>
<proteinExistence type="inferred from homology"/>
<dbReference type="GO" id="GO:0003382">
    <property type="term" value="P:epithelial cell morphogenesis"/>
    <property type="evidence" value="ECO:0007669"/>
    <property type="project" value="Ensembl"/>
</dbReference>
<dbReference type="GO" id="GO:0070097">
    <property type="term" value="F:delta-catenin binding"/>
    <property type="evidence" value="ECO:0007669"/>
    <property type="project" value="Ensembl"/>
</dbReference>
<feature type="compositionally biased region" description="Pro residues" evidence="4">
    <location>
        <begin position="41"/>
        <end position="61"/>
    </location>
</feature>